<dbReference type="Pfam" id="PF00027">
    <property type="entry name" value="cNMP_binding"/>
    <property type="match status" value="1"/>
</dbReference>
<evidence type="ECO:0000313" key="17">
    <source>
        <dbReference type="Proteomes" id="UP000011087"/>
    </source>
</evidence>
<dbReference type="EMBL" id="JH992975">
    <property type="protein sequence ID" value="EKX51432.1"/>
    <property type="molecule type" value="Genomic_DNA"/>
</dbReference>
<dbReference type="RefSeq" id="XP_005838412.1">
    <property type="nucleotide sequence ID" value="XM_005838355.1"/>
</dbReference>
<dbReference type="GO" id="GO:0034702">
    <property type="term" value="C:monoatomic ion channel complex"/>
    <property type="evidence" value="ECO:0007669"/>
    <property type="project" value="UniProtKB-KW"/>
</dbReference>
<reference evidence="16" key="3">
    <citation type="submission" date="2015-06" db="UniProtKB">
        <authorList>
            <consortium name="EnsemblProtists"/>
        </authorList>
    </citation>
    <scope>IDENTIFICATION</scope>
</reference>
<organism evidence="15">
    <name type="scientific">Guillardia theta (strain CCMP2712)</name>
    <name type="common">Cryptophyte</name>
    <dbReference type="NCBI Taxonomy" id="905079"/>
    <lineage>
        <taxon>Eukaryota</taxon>
        <taxon>Cryptophyceae</taxon>
        <taxon>Pyrenomonadales</taxon>
        <taxon>Geminigeraceae</taxon>
        <taxon>Guillardia</taxon>
    </lineage>
</organism>
<feature type="transmembrane region" description="Helical" evidence="13">
    <location>
        <begin position="285"/>
        <end position="305"/>
    </location>
</feature>
<accession>L1JSL3</accession>
<feature type="transmembrane region" description="Helical" evidence="13">
    <location>
        <begin position="184"/>
        <end position="210"/>
    </location>
</feature>
<reference evidence="17" key="2">
    <citation type="submission" date="2012-11" db="EMBL/GenBank/DDBJ databases">
        <authorList>
            <person name="Kuo A."/>
            <person name="Curtis B.A."/>
            <person name="Tanifuji G."/>
            <person name="Burki F."/>
            <person name="Gruber A."/>
            <person name="Irimia M."/>
            <person name="Maruyama S."/>
            <person name="Arias M.C."/>
            <person name="Ball S.G."/>
            <person name="Gile G.H."/>
            <person name="Hirakawa Y."/>
            <person name="Hopkins J.F."/>
            <person name="Rensing S.A."/>
            <person name="Schmutz J."/>
            <person name="Symeonidi A."/>
            <person name="Elias M."/>
            <person name="Eveleigh R.J."/>
            <person name="Herman E.K."/>
            <person name="Klute M.J."/>
            <person name="Nakayama T."/>
            <person name="Obornik M."/>
            <person name="Reyes-Prieto A."/>
            <person name="Armbrust E.V."/>
            <person name="Aves S.J."/>
            <person name="Beiko R.G."/>
            <person name="Coutinho P."/>
            <person name="Dacks J.B."/>
            <person name="Durnford D.G."/>
            <person name="Fast N.M."/>
            <person name="Green B.R."/>
            <person name="Grisdale C."/>
            <person name="Hempe F."/>
            <person name="Henrissat B."/>
            <person name="Hoppner M.P."/>
            <person name="Ishida K.-I."/>
            <person name="Kim E."/>
            <person name="Koreny L."/>
            <person name="Kroth P.G."/>
            <person name="Liu Y."/>
            <person name="Malik S.-B."/>
            <person name="Maier U.G."/>
            <person name="McRose D."/>
            <person name="Mock T."/>
            <person name="Neilson J.A."/>
            <person name="Onodera N.T."/>
            <person name="Poole A.M."/>
            <person name="Pritham E.J."/>
            <person name="Richards T.A."/>
            <person name="Rocap G."/>
            <person name="Roy S.W."/>
            <person name="Sarai C."/>
            <person name="Schaack S."/>
            <person name="Shirato S."/>
            <person name="Slamovits C.H."/>
            <person name="Spencer D.F."/>
            <person name="Suzuki S."/>
            <person name="Worden A.Z."/>
            <person name="Zauner S."/>
            <person name="Barry K."/>
            <person name="Bell C."/>
            <person name="Bharti A.K."/>
            <person name="Crow J.A."/>
            <person name="Grimwood J."/>
            <person name="Kramer R."/>
            <person name="Lindquist E."/>
            <person name="Lucas S."/>
            <person name="Salamov A."/>
            <person name="McFadden G.I."/>
            <person name="Lane C.E."/>
            <person name="Keeling P.J."/>
            <person name="Gray M.W."/>
            <person name="Grigoriev I.V."/>
            <person name="Archibald J.M."/>
        </authorList>
    </citation>
    <scope>NUCLEOTIDE SEQUENCE</scope>
    <source>
        <strain evidence="17">CCMP2712</strain>
    </source>
</reference>
<dbReference type="InterPro" id="IPR005821">
    <property type="entry name" value="Ion_trans_dom"/>
</dbReference>
<proteinExistence type="predicted"/>
<evidence type="ECO:0000256" key="4">
    <source>
        <dbReference type="ARBA" id="ARBA00022692"/>
    </source>
</evidence>
<keyword evidence="12" id="KW-0175">Coiled coil</keyword>
<evidence type="ECO:0000256" key="10">
    <source>
        <dbReference type="ARBA" id="ARBA00023136"/>
    </source>
</evidence>
<dbReference type="OrthoDB" id="432483at2759"/>
<dbReference type="STRING" id="905079.L1JSL3"/>
<name>L1JSL3_GUITC</name>
<dbReference type="eggNOG" id="KOG0501">
    <property type="taxonomic scope" value="Eukaryota"/>
</dbReference>
<keyword evidence="4 13" id="KW-0812">Transmembrane</keyword>
<sequence length="526" mass="59432">MLLRGGSSGMNDIGAIEAGSVFSTMANPQFAQIKAFVPKEAPHRGTVGRKNSTDLHVSKSQEIVDLGKYAWFYPDPPWGRKNVFRPGSMFLQVWDGTVWLAMMYIAFNVPFRAAGFTMDDWDEDHCSLPKNMLAENLARPLRSIVDLIFLTDIIFSMHTAFYQYRGNGRLDLVDDLPTIRNRYLSSWAFVWDVCGIFPLKAMACLISYLIPGSIPFIWDNKVINLFKAFRMAKLFRLHHIYRIANFIAYKMLFTGHVLACAWYFVGQLDRLNGDESCLSKYVKSFYFIYATITTVGYGDVAGKQLKQVYLCLTISLSGLNAAERIFCIGLMVLGGFLFGHLIGSVPAIIDRRSEAGARYLELENRLKEYMKDKQTFAAEGDVITIEGTPSNGLCFVKSGQVLLSRGWESESVLGPGGVFGENCVNGGDGTLKQSHTATALEPVELYILLRPDLEDLVANRPDFIPTYDLDSWEQVKRNLLSRRETRLGLDKLRQVLGDLGELREQIRDLTRDQQTRLERHRGNEGR</sequence>
<dbReference type="InterPro" id="IPR014710">
    <property type="entry name" value="RmlC-like_jellyroll"/>
</dbReference>
<keyword evidence="7" id="KW-0630">Potassium</keyword>
<evidence type="ECO:0000256" key="8">
    <source>
        <dbReference type="ARBA" id="ARBA00022989"/>
    </source>
</evidence>
<dbReference type="Gene3D" id="1.10.287.70">
    <property type="match status" value="1"/>
</dbReference>
<keyword evidence="6" id="KW-0851">Voltage-gated channel</keyword>
<evidence type="ECO:0000259" key="14">
    <source>
        <dbReference type="PROSITE" id="PS50042"/>
    </source>
</evidence>
<keyword evidence="5" id="KW-0631">Potassium channel</keyword>
<dbReference type="GO" id="GO:0042391">
    <property type="term" value="P:regulation of membrane potential"/>
    <property type="evidence" value="ECO:0007669"/>
    <property type="project" value="TreeGrafter"/>
</dbReference>
<protein>
    <recommendedName>
        <fullName evidence="14">Cyclic nucleotide-binding domain-containing protein</fullName>
    </recommendedName>
</protein>
<evidence type="ECO:0000256" key="5">
    <source>
        <dbReference type="ARBA" id="ARBA00022826"/>
    </source>
</evidence>
<feature type="transmembrane region" description="Helical" evidence="13">
    <location>
        <begin position="240"/>
        <end position="265"/>
    </location>
</feature>
<dbReference type="Proteomes" id="UP000011087">
    <property type="component" value="Unassembled WGS sequence"/>
</dbReference>
<evidence type="ECO:0000256" key="3">
    <source>
        <dbReference type="ARBA" id="ARBA00022538"/>
    </source>
</evidence>
<keyword evidence="3" id="KW-0633">Potassium transport</keyword>
<feature type="coiled-coil region" evidence="12">
    <location>
        <begin position="352"/>
        <end position="379"/>
    </location>
</feature>
<feature type="transmembrane region" description="Helical" evidence="13">
    <location>
        <begin position="325"/>
        <end position="349"/>
    </location>
</feature>
<dbReference type="PaxDb" id="55529-EKX51432"/>
<evidence type="ECO:0000256" key="13">
    <source>
        <dbReference type="SAM" id="Phobius"/>
    </source>
</evidence>
<keyword evidence="8 13" id="KW-1133">Transmembrane helix</keyword>
<evidence type="ECO:0000313" key="15">
    <source>
        <dbReference type="EMBL" id="EKX51432.1"/>
    </source>
</evidence>
<dbReference type="Gene3D" id="2.60.120.10">
    <property type="entry name" value="Jelly Rolls"/>
    <property type="match status" value="1"/>
</dbReference>
<feature type="transmembrane region" description="Helical" evidence="13">
    <location>
        <begin position="144"/>
        <end position="164"/>
    </location>
</feature>
<dbReference type="Pfam" id="PF00520">
    <property type="entry name" value="Ion_trans"/>
    <property type="match status" value="1"/>
</dbReference>
<dbReference type="HOGENOM" id="CLU_518235_0_0_1"/>
<reference evidence="15 17" key="1">
    <citation type="journal article" date="2012" name="Nature">
        <title>Algal genomes reveal evolutionary mosaicism and the fate of nucleomorphs.</title>
        <authorList>
            <consortium name="DOE Joint Genome Institute"/>
            <person name="Curtis B.A."/>
            <person name="Tanifuji G."/>
            <person name="Burki F."/>
            <person name="Gruber A."/>
            <person name="Irimia M."/>
            <person name="Maruyama S."/>
            <person name="Arias M.C."/>
            <person name="Ball S.G."/>
            <person name="Gile G.H."/>
            <person name="Hirakawa Y."/>
            <person name="Hopkins J.F."/>
            <person name="Kuo A."/>
            <person name="Rensing S.A."/>
            <person name="Schmutz J."/>
            <person name="Symeonidi A."/>
            <person name="Elias M."/>
            <person name="Eveleigh R.J."/>
            <person name="Herman E.K."/>
            <person name="Klute M.J."/>
            <person name="Nakayama T."/>
            <person name="Obornik M."/>
            <person name="Reyes-Prieto A."/>
            <person name="Armbrust E.V."/>
            <person name="Aves S.J."/>
            <person name="Beiko R.G."/>
            <person name="Coutinho P."/>
            <person name="Dacks J.B."/>
            <person name="Durnford D.G."/>
            <person name="Fast N.M."/>
            <person name="Green B.R."/>
            <person name="Grisdale C.J."/>
            <person name="Hempel F."/>
            <person name="Henrissat B."/>
            <person name="Hoppner M.P."/>
            <person name="Ishida K."/>
            <person name="Kim E."/>
            <person name="Koreny L."/>
            <person name="Kroth P.G."/>
            <person name="Liu Y."/>
            <person name="Malik S.B."/>
            <person name="Maier U.G."/>
            <person name="McRose D."/>
            <person name="Mock T."/>
            <person name="Neilson J.A."/>
            <person name="Onodera N.T."/>
            <person name="Poole A.M."/>
            <person name="Pritham E.J."/>
            <person name="Richards T.A."/>
            <person name="Rocap G."/>
            <person name="Roy S.W."/>
            <person name="Sarai C."/>
            <person name="Schaack S."/>
            <person name="Shirato S."/>
            <person name="Slamovits C.H."/>
            <person name="Spencer D.F."/>
            <person name="Suzuki S."/>
            <person name="Worden A.Z."/>
            <person name="Zauner S."/>
            <person name="Barry K."/>
            <person name="Bell C."/>
            <person name="Bharti A.K."/>
            <person name="Crow J.A."/>
            <person name="Grimwood J."/>
            <person name="Kramer R."/>
            <person name="Lindquist E."/>
            <person name="Lucas S."/>
            <person name="Salamov A."/>
            <person name="McFadden G.I."/>
            <person name="Lane C.E."/>
            <person name="Keeling P.J."/>
            <person name="Gray M.W."/>
            <person name="Grigoriev I.V."/>
            <person name="Archibald J.M."/>
        </authorList>
    </citation>
    <scope>NUCLEOTIDE SEQUENCE</scope>
    <source>
        <strain evidence="15 17">CCMP2712</strain>
    </source>
</reference>
<evidence type="ECO:0000256" key="1">
    <source>
        <dbReference type="ARBA" id="ARBA00004141"/>
    </source>
</evidence>
<dbReference type="PANTHER" id="PTHR10217">
    <property type="entry name" value="VOLTAGE AND LIGAND GATED POTASSIUM CHANNEL"/>
    <property type="match status" value="1"/>
</dbReference>
<dbReference type="GO" id="GO:0005886">
    <property type="term" value="C:plasma membrane"/>
    <property type="evidence" value="ECO:0007669"/>
    <property type="project" value="TreeGrafter"/>
</dbReference>
<dbReference type="PROSITE" id="PS50042">
    <property type="entry name" value="CNMP_BINDING_3"/>
    <property type="match status" value="1"/>
</dbReference>
<dbReference type="KEGG" id="gtt:GUITHDRAFT_102699"/>
<dbReference type="CDD" id="cd00038">
    <property type="entry name" value="CAP_ED"/>
    <property type="match status" value="1"/>
</dbReference>
<dbReference type="InterPro" id="IPR018490">
    <property type="entry name" value="cNMP-bd_dom_sf"/>
</dbReference>
<dbReference type="SUPFAM" id="SSF51206">
    <property type="entry name" value="cAMP-binding domain-like"/>
    <property type="match status" value="1"/>
</dbReference>
<evidence type="ECO:0000256" key="11">
    <source>
        <dbReference type="ARBA" id="ARBA00023303"/>
    </source>
</evidence>
<dbReference type="AlphaFoldDB" id="L1JSL3"/>
<dbReference type="InterPro" id="IPR000595">
    <property type="entry name" value="cNMP-bd_dom"/>
</dbReference>
<dbReference type="InterPro" id="IPR003938">
    <property type="entry name" value="K_chnl_volt-dep_EAG/ELK/ERG"/>
</dbReference>
<dbReference type="PRINTS" id="PR01463">
    <property type="entry name" value="EAGCHANLFMLY"/>
</dbReference>
<keyword evidence="9" id="KW-0406">Ion transport</keyword>
<gene>
    <name evidence="15" type="ORF">GUITHDRAFT_102699</name>
</gene>
<dbReference type="SUPFAM" id="SSF81324">
    <property type="entry name" value="Voltage-gated potassium channels"/>
    <property type="match status" value="1"/>
</dbReference>
<evidence type="ECO:0000256" key="6">
    <source>
        <dbReference type="ARBA" id="ARBA00022882"/>
    </source>
</evidence>
<keyword evidence="2" id="KW-0813">Transport</keyword>
<dbReference type="PANTHER" id="PTHR10217:SF435">
    <property type="entry name" value="POTASSIUM VOLTAGE-GATED CHANNEL PROTEIN EAG"/>
    <property type="match status" value="1"/>
</dbReference>
<evidence type="ECO:0000313" key="16">
    <source>
        <dbReference type="EnsemblProtists" id="EKX51432"/>
    </source>
</evidence>
<feature type="domain" description="Cyclic nucleotide-binding" evidence="14">
    <location>
        <begin position="376"/>
        <end position="457"/>
    </location>
</feature>
<dbReference type="InterPro" id="IPR050818">
    <property type="entry name" value="KCNH_animal-type"/>
</dbReference>
<evidence type="ECO:0000256" key="12">
    <source>
        <dbReference type="SAM" id="Coils"/>
    </source>
</evidence>
<keyword evidence="11" id="KW-0407">Ion channel</keyword>
<dbReference type="GeneID" id="17308066"/>
<evidence type="ECO:0000256" key="2">
    <source>
        <dbReference type="ARBA" id="ARBA00022448"/>
    </source>
</evidence>
<comment type="subcellular location">
    <subcellularLocation>
        <location evidence="1">Membrane</location>
        <topology evidence="1">Multi-pass membrane protein</topology>
    </subcellularLocation>
</comment>
<keyword evidence="10 13" id="KW-0472">Membrane</keyword>
<keyword evidence="17" id="KW-1185">Reference proteome</keyword>
<dbReference type="GO" id="GO:0005249">
    <property type="term" value="F:voltage-gated potassium channel activity"/>
    <property type="evidence" value="ECO:0007669"/>
    <property type="project" value="InterPro"/>
</dbReference>
<evidence type="ECO:0000256" key="9">
    <source>
        <dbReference type="ARBA" id="ARBA00023065"/>
    </source>
</evidence>
<evidence type="ECO:0000256" key="7">
    <source>
        <dbReference type="ARBA" id="ARBA00022958"/>
    </source>
</evidence>
<dbReference type="EnsemblProtists" id="EKX51432">
    <property type="protein sequence ID" value="EKX51432"/>
    <property type="gene ID" value="GUITHDRAFT_102699"/>
</dbReference>